<protein>
    <submittedName>
        <fullName evidence="2">Uncharacterized protein</fullName>
    </submittedName>
</protein>
<dbReference type="AlphaFoldDB" id="A0AAD3Y272"/>
<evidence type="ECO:0000256" key="1">
    <source>
        <dbReference type="SAM" id="MobiDB-lite"/>
    </source>
</evidence>
<evidence type="ECO:0000313" key="2">
    <source>
        <dbReference type="EMBL" id="GMH24316.1"/>
    </source>
</evidence>
<keyword evidence="3" id="KW-1185">Reference proteome</keyword>
<feature type="compositionally biased region" description="Low complexity" evidence="1">
    <location>
        <begin position="32"/>
        <end position="48"/>
    </location>
</feature>
<dbReference type="Proteomes" id="UP001279734">
    <property type="component" value="Unassembled WGS sequence"/>
</dbReference>
<feature type="region of interest" description="Disordered" evidence="1">
    <location>
        <begin position="22"/>
        <end position="52"/>
    </location>
</feature>
<name>A0AAD3Y272_NEPGR</name>
<accession>A0AAD3Y272</accession>
<evidence type="ECO:0000313" key="3">
    <source>
        <dbReference type="Proteomes" id="UP001279734"/>
    </source>
</evidence>
<proteinExistence type="predicted"/>
<sequence>MKKHKFNFVCCNRPIAVEDSPEYEMNSGNKASMPVSDIPSTSSSSLVSAGEDSLPRQRRKIIARTVNALILFEHFSNVDPFICAKLLPHRSNPMTYPGRKIFKVLPKLKLKQNIISLPTLVDCVDPI</sequence>
<comment type="caution">
    <text evidence="2">The sequence shown here is derived from an EMBL/GenBank/DDBJ whole genome shotgun (WGS) entry which is preliminary data.</text>
</comment>
<organism evidence="2 3">
    <name type="scientific">Nepenthes gracilis</name>
    <name type="common">Slender pitcher plant</name>
    <dbReference type="NCBI Taxonomy" id="150966"/>
    <lineage>
        <taxon>Eukaryota</taxon>
        <taxon>Viridiplantae</taxon>
        <taxon>Streptophyta</taxon>
        <taxon>Embryophyta</taxon>
        <taxon>Tracheophyta</taxon>
        <taxon>Spermatophyta</taxon>
        <taxon>Magnoliopsida</taxon>
        <taxon>eudicotyledons</taxon>
        <taxon>Gunneridae</taxon>
        <taxon>Pentapetalae</taxon>
        <taxon>Caryophyllales</taxon>
        <taxon>Nepenthaceae</taxon>
        <taxon>Nepenthes</taxon>
    </lineage>
</organism>
<gene>
    <name evidence="2" type="ORF">Nepgr_026159</name>
</gene>
<reference evidence="2" key="1">
    <citation type="submission" date="2023-05" db="EMBL/GenBank/DDBJ databases">
        <title>Nepenthes gracilis genome sequencing.</title>
        <authorList>
            <person name="Fukushima K."/>
        </authorList>
    </citation>
    <scope>NUCLEOTIDE SEQUENCE</scope>
    <source>
        <strain evidence="2">SING2019-196</strain>
    </source>
</reference>
<dbReference type="EMBL" id="BSYO01000027">
    <property type="protein sequence ID" value="GMH24316.1"/>
    <property type="molecule type" value="Genomic_DNA"/>
</dbReference>